<reference evidence="1 2" key="1">
    <citation type="submission" date="2018-07" db="EMBL/GenBank/DDBJ databases">
        <title>Dyadobacter roseus sp. nov., isolated from rose rhizosphere soil.</title>
        <authorList>
            <person name="Chen L."/>
        </authorList>
    </citation>
    <scope>NUCLEOTIDE SEQUENCE [LARGE SCALE GENOMIC DNA]</scope>
    <source>
        <strain evidence="1 2">RS19</strain>
    </source>
</reference>
<evidence type="ECO:0000313" key="2">
    <source>
        <dbReference type="Proteomes" id="UP000256373"/>
    </source>
</evidence>
<protein>
    <recommendedName>
        <fullName evidence="3">DUF4160 domain-containing protein</fullName>
    </recommendedName>
</protein>
<evidence type="ECO:0000313" key="1">
    <source>
        <dbReference type="EMBL" id="REA58733.1"/>
    </source>
</evidence>
<dbReference type="AlphaFoldDB" id="A0A3D8Y722"/>
<proteinExistence type="predicted"/>
<dbReference type="InterPro" id="IPR025427">
    <property type="entry name" value="DUF4160"/>
</dbReference>
<name>A0A3D8Y722_9BACT</name>
<keyword evidence="2" id="KW-1185">Reference proteome</keyword>
<comment type="caution">
    <text evidence="1">The sequence shown here is derived from an EMBL/GenBank/DDBJ whole genome shotgun (WGS) entry which is preliminary data.</text>
</comment>
<dbReference type="EMBL" id="QNUL01000019">
    <property type="protein sequence ID" value="REA58733.1"/>
    <property type="molecule type" value="Genomic_DNA"/>
</dbReference>
<sequence>MPEISRFFGIIVYMYFKDHLPPHFHVEYNGQEAQFSIETGNIIVGDLPRKQTRLIQAWVELYREDLYNNYEESQKDNGHLRKIKPLQ</sequence>
<accession>A0A3D8Y722</accession>
<gene>
    <name evidence="1" type="ORF">DSL64_20375</name>
</gene>
<dbReference type="Pfam" id="PF13711">
    <property type="entry name" value="DUF4160"/>
    <property type="match status" value="1"/>
</dbReference>
<dbReference type="Proteomes" id="UP000256373">
    <property type="component" value="Unassembled WGS sequence"/>
</dbReference>
<dbReference type="OrthoDB" id="122670at2"/>
<evidence type="ECO:0008006" key="3">
    <source>
        <dbReference type="Google" id="ProtNLM"/>
    </source>
</evidence>
<organism evidence="1 2">
    <name type="scientific">Dyadobacter luteus</name>
    <dbReference type="NCBI Taxonomy" id="2259619"/>
    <lineage>
        <taxon>Bacteria</taxon>
        <taxon>Pseudomonadati</taxon>
        <taxon>Bacteroidota</taxon>
        <taxon>Cytophagia</taxon>
        <taxon>Cytophagales</taxon>
        <taxon>Spirosomataceae</taxon>
        <taxon>Dyadobacter</taxon>
    </lineage>
</organism>